<dbReference type="EMBL" id="MN739048">
    <property type="protein sequence ID" value="QHS85834.1"/>
    <property type="molecule type" value="Genomic_DNA"/>
</dbReference>
<evidence type="ECO:0000313" key="2">
    <source>
        <dbReference type="EMBL" id="QHS85834.1"/>
    </source>
</evidence>
<keyword evidence="1" id="KW-0472">Membrane</keyword>
<feature type="transmembrane region" description="Helical" evidence="1">
    <location>
        <begin position="31"/>
        <end position="48"/>
    </location>
</feature>
<dbReference type="AlphaFoldDB" id="A0A6C0B208"/>
<protein>
    <submittedName>
        <fullName evidence="2">Uncharacterized protein</fullName>
    </submittedName>
</protein>
<keyword evidence="1" id="KW-1133">Transmembrane helix</keyword>
<name>A0A6C0B208_9ZZZZ</name>
<reference evidence="2" key="1">
    <citation type="journal article" date="2020" name="Nature">
        <title>Giant virus diversity and host interactions through global metagenomics.</title>
        <authorList>
            <person name="Schulz F."/>
            <person name="Roux S."/>
            <person name="Paez-Espino D."/>
            <person name="Jungbluth S."/>
            <person name="Walsh D.A."/>
            <person name="Denef V.J."/>
            <person name="McMahon K.D."/>
            <person name="Konstantinidis K.T."/>
            <person name="Eloe-Fadrosh E.A."/>
            <person name="Kyrpides N.C."/>
            <person name="Woyke T."/>
        </authorList>
    </citation>
    <scope>NUCLEOTIDE SEQUENCE</scope>
    <source>
        <strain evidence="2">GVMAG-M-3300009185-36</strain>
    </source>
</reference>
<evidence type="ECO:0000256" key="1">
    <source>
        <dbReference type="SAM" id="Phobius"/>
    </source>
</evidence>
<organism evidence="2">
    <name type="scientific">viral metagenome</name>
    <dbReference type="NCBI Taxonomy" id="1070528"/>
    <lineage>
        <taxon>unclassified sequences</taxon>
        <taxon>metagenomes</taxon>
        <taxon>organismal metagenomes</taxon>
    </lineage>
</organism>
<proteinExistence type="predicted"/>
<accession>A0A6C0B208</accession>
<feature type="transmembrane region" description="Helical" evidence="1">
    <location>
        <begin position="5"/>
        <end position="25"/>
    </location>
</feature>
<sequence>MWGYFLLTALTFYVVAFMVSVPNLGPVPSPVVKALLFTVVHVVLHRVLKPHRK</sequence>
<keyword evidence="1" id="KW-0812">Transmembrane</keyword>